<dbReference type="STRING" id="104099.AD949_00640"/>
<keyword evidence="2" id="KW-1185">Reference proteome</keyword>
<accession>A0A4Y3TSR6</accession>
<dbReference type="Proteomes" id="UP000317617">
    <property type="component" value="Unassembled WGS sequence"/>
</dbReference>
<proteinExistence type="predicted"/>
<dbReference type="InterPro" id="IPR003787">
    <property type="entry name" value="Sulphur_relay_DsrE/F-like"/>
</dbReference>
<protein>
    <submittedName>
        <fullName evidence="1">Uncharacterized protein</fullName>
    </submittedName>
</protein>
<comment type="caution">
    <text evidence="1">The sequence shown here is derived from an EMBL/GenBank/DDBJ whole genome shotgun (WGS) entry which is preliminary data.</text>
</comment>
<dbReference type="Gene3D" id="3.40.1260.10">
    <property type="entry name" value="DsrEFH-like"/>
    <property type="match status" value="1"/>
</dbReference>
<dbReference type="SUPFAM" id="SSF75169">
    <property type="entry name" value="DsrEFH-like"/>
    <property type="match status" value="1"/>
</dbReference>
<reference evidence="1 2" key="1">
    <citation type="submission" date="2019-06" db="EMBL/GenBank/DDBJ databases">
        <title>Whole genome shotgun sequence of Acetobacter orleanensis NBRC 13752.</title>
        <authorList>
            <person name="Hosoyama A."/>
            <person name="Uohara A."/>
            <person name="Ohji S."/>
            <person name="Ichikawa N."/>
        </authorList>
    </citation>
    <scope>NUCLEOTIDE SEQUENCE [LARGE SCALE GENOMIC DNA]</scope>
    <source>
        <strain evidence="1 2">NBRC 13752</strain>
    </source>
</reference>
<evidence type="ECO:0000313" key="2">
    <source>
        <dbReference type="Proteomes" id="UP000317617"/>
    </source>
</evidence>
<sequence length="146" mass="16028">MVQADQGFANRPDPSLRYRVVFETTQAASDPTHINPALERIARFMNLLASDGIHPKTNDVVAMVYGPATLSILSDTAYRARFGQDNPNTQLLRSLRKADVSIEVCSYALSNKKISTDAVADGIQIDLSAIVTLANLQLRGWAMLHE</sequence>
<dbReference type="PANTHER" id="PTHR37691">
    <property type="entry name" value="BLR3518 PROTEIN"/>
    <property type="match status" value="1"/>
</dbReference>
<evidence type="ECO:0000313" key="1">
    <source>
        <dbReference type="EMBL" id="GEB84060.1"/>
    </source>
</evidence>
<name>A0A4Y3TSR6_9PROT</name>
<organism evidence="1 2">
    <name type="scientific">Acetobacter orleanensis</name>
    <dbReference type="NCBI Taxonomy" id="104099"/>
    <lineage>
        <taxon>Bacteria</taxon>
        <taxon>Pseudomonadati</taxon>
        <taxon>Pseudomonadota</taxon>
        <taxon>Alphaproteobacteria</taxon>
        <taxon>Acetobacterales</taxon>
        <taxon>Acetobacteraceae</taxon>
        <taxon>Acetobacter</taxon>
    </lineage>
</organism>
<dbReference type="Pfam" id="PF02635">
    <property type="entry name" value="DsrE"/>
    <property type="match status" value="1"/>
</dbReference>
<dbReference type="InterPro" id="IPR027396">
    <property type="entry name" value="DsrEFH-like"/>
</dbReference>
<dbReference type="EMBL" id="BJMU01000028">
    <property type="protein sequence ID" value="GEB84060.1"/>
    <property type="molecule type" value="Genomic_DNA"/>
</dbReference>
<gene>
    <name evidence="1" type="ORF">AOR01nite_25370</name>
</gene>
<dbReference type="PANTHER" id="PTHR37691:SF1">
    <property type="entry name" value="BLR3518 PROTEIN"/>
    <property type="match status" value="1"/>
</dbReference>
<dbReference type="AlphaFoldDB" id="A0A4Y3TSR6"/>